<organism evidence="1">
    <name type="scientific">Rhizophora mucronata</name>
    <name type="common">Asiatic mangrove</name>
    <dbReference type="NCBI Taxonomy" id="61149"/>
    <lineage>
        <taxon>Eukaryota</taxon>
        <taxon>Viridiplantae</taxon>
        <taxon>Streptophyta</taxon>
        <taxon>Embryophyta</taxon>
        <taxon>Tracheophyta</taxon>
        <taxon>Spermatophyta</taxon>
        <taxon>Magnoliopsida</taxon>
        <taxon>eudicotyledons</taxon>
        <taxon>Gunneridae</taxon>
        <taxon>Pentapetalae</taxon>
        <taxon>rosids</taxon>
        <taxon>fabids</taxon>
        <taxon>Malpighiales</taxon>
        <taxon>Rhizophoraceae</taxon>
        <taxon>Rhizophora</taxon>
    </lineage>
</organism>
<reference evidence="1" key="1">
    <citation type="submission" date="2018-02" db="EMBL/GenBank/DDBJ databases">
        <title>Rhizophora mucronata_Transcriptome.</title>
        <authorList>
            <person name="Meera S.P."/>
            <person name="Sreeshan A."/>
            <person name="Augustine A."/>
        </authorList>
    </citation>
    <scope>NUCLEOTIDE SEQUENCE</scope>
    <source>
        <tissue evidence="1">Leaf</tissue>
    </source>
</reference>
<evidence type="ECO:0000313" key="1">
    <source>
        <dbReference type="EMBL" id="MBW88348.1"/>
    </source>
</evidence>
<protein>
    <submittedName>
        <fullName evidence="1">Uncharacterized protein</fullName>
    </submittedName>
</protein>
<sequence length="31" mass="3584">MEWLTSLQLELDFFPVPLTIFTDSVTPTNLD</sequence>
<proteinExistence type="predicted"/>
<dbReference type="AlphaFoldDB" id="A0A2P2J4E2"/>
<name>A0A2P2J4E2_RHIMU</name>
<accession>A0A2P2J4E2</accession>
<dbReference type="EMBL" id="GGEC01007865">
    <property type="protein sequence ID" value="MBW88348.1"/>
    <property type="molecule type" value="Transcribed_RNA"/>
</dbReference>